<keyword evidence="1" id="KW-0539">Nucleus</keyword>
<proteinExistence type="predicted"/>
<dbReference type="Proteomes" id="UP000295604">
    <property type="component" value="Unassembled WGS sequence"/>
</dbReference>
<dbReference type="AlphaFoldDB" id="A0A4R8TR59"/>
<feature type="region of interest" description="Disordered" evidence="2">
    <location>
        <begin position="578"/>
        <end position="648"/>
    </location>
</feature>
<feature type="region of interest" description="Disordered" evidence="2">
    <location>
        <begin position="332"/>
        <end position="373"/>
    </location>
</feature>
<dbReference type="InterPro" id="IPR050987">
    <property type="entry name" value="AtrR-like"/>
</dbReference>
<protein>
    <submittedName>
        <fullName evidence="4">Putative transcriptional regulatory protein</fullName>
    </submittedName>
</protein>
<dbReference type="GO" id="GO:0006351">
    <property type="term" value="P:DNA-templated transcription"/>
    <property type="evidence" value="ECO:0007669"/>
    <property type="project" value="InterPro"/>
</dbReference>
<dbReference type="CDD" id="cd12148">
    <property type="entry name" value="fungal_TF_MHR"/>
    <property type="match status" value="1"/>
</dbReference>
<reference evidence="4 5" key="1">
    <citation type="submission" date="2018-11" db="EMBL/GenBank/DDBJ databases">
        <title>Genome sequence and assembly of Colletotrichum sidae.</title>
        <authorList>
            <person name="Gan P."/>
            <person name="Shirasu K."/>
        </authorList>
    </citation>
    <scope>NUCLEOTIDE SEQUENCE [LARGE SCALE GENOMIC DNA]</scope>
    <source>
        <strain evidence="4 5">CBS 518.97</strain>
    </source>
</reference>
<dbReference type="PANTHER" id="PTHR46910:SF9">
    <property type="entry name" value="MISCELLANEOUS ZN(II)2CYS6 TRANSCRIPTION FACTOR (EUROFUNG)"/>
    <property type="match status" value="1"/>
</dbReference>
<dbReference type="GO" id="GO:0003700">
    <property type="term" value="F:DNA-binding transcription factor activity"/>
    <property type="evidence" value="ECO:0007669"/>
    <property type="project" value="InterPro"/>
</dbReference>
<feature type="domain" description="Xylanolytic transcriptional activator regulatory" evidence="3">
    <location>
        <begin position="234"/>
        <end position="308"/>
    </location>
</feature>
<accession>A0A4R8TR59</accession>
<gene>
    <name evidence="4" type="ORF">C8034_v004293</name>
</gene>
<evidence type="ECO:0000313" key="4">
    <source>
        <dbReference type="EMBL" id="TEA21428.1"/>
    </source>
</evidence>
<dbReference type="SMART" id="SM00906">
    <property type="entry name" value="Fungal_trans"/>
    <property type="match status" value="1"/>
</dbReference>
<keyword evidence="5" id="KW-1185">Reference proteome</keyword>
<dbReference type="Pfam" id="PF04082">
    <property type="entry name" value="Fungal_trans"/>
    <property type="match status" value="1"/>
</dbReference>
<dbReference type="InterPro" id="IPR007219">
    <property type="entry name" value="XnlR_reg_dom"/>
</dbReference>
<evidence type="ECO:0000259" key="3">
    <source>
        <dbReference type="SMART" id="SM00906"/>
    </source>
</evidence>
<evidence type="ECO:0000256" key="2">
    <source>
        <dbReference type="SAM" id="MobiDB-lite"/>
    </source>
</evidence>
<evidence type="ECO:0000313" key="5">
    <source>
        <dbReference type="Proteomes" id="UP000295604"/>
    </source>
</evidence>
<name>A0A4R8TR59_9PEZI</name>
<dbReference type="GO" id="GO:0003677">
    <property type="term" value="F:DNA binding"/>
    <property type="evidence" value="ECO:0007669"/>
    <property type="project" value="InterPro"/>
</dbReference>
<sequence>MPEIGSLRALANGESQFVGSSSGVYFINTVRKAFSSSTDGIAGTEPRPAGGMTSGVDEPCPEACVVGDIEQVEDATDANRLEHGDIEYRSPGRPTQEHLSPIPTTSDFVDDMSRLPDYQIARTLVLTYFRIWHPAVPFLQGPECMAELSALYATEASTCRTAVSLIRLVTFRCIFNIALLDVDDLPDVGSVKIRSGTELFPVLSLLALRSDAKSIQALLAAQVYFVSVMSLRHASSVGGLVSKAIYQAGMHRCPVRYAHLSPDECAMRKRIFWSFYVLDRFVSQSLGHPNGIQDSDIDVCSPGRPDLHEPVVQSTRSDSGTAADATILHLPVNHPDRISVTPDQQGREDPEDEQEEEVQDSEKHATCSNGEASARAVAIHRHRQETQSVLEHHVRHSQLVGRILDVFHKSIHARDMKNRTILFLKADIAAWGNDLSRPRLGTDTASVPALSPDPTVFPYITHQYTILLLNRPLLSFDSRSADFQAAIQTCIGTANTIITAIEQYATSGGPLFWPGYMSAVWMSGLVLALSARLKVYSIAKATRGIRIVLGILSRMEKRWRTARDCRAVLSMLLENIESPRRQQKRRRSDAGDDESVVDILRETTQATDSRPRTSKRRATHHLNLESQSGTKVDAPPVEGGNVHTPSKTRTPVVNFMKRSMDLDFGAPKEPLPRHSSHQNGYSIFTQSDLNSFSAPFLQETDLNMGAYFSPIPTTFPDRNRNPLTQQTDLFGNDYSTFDIFDGATWGSLLDIVNDAGGTTEP</sequence>
<dbReference type="EMBL" id="QAPF01000018">
    <property type="protein sequence ID" value="TEA21428.1"/>
    <property type="molecule type" value="Genomic_DNA"/>
</dbReference>
<organism evidence="4 5">
    <name type="scientific">Colletotrichum sidae</name>
    <dbReference type="NCBI Taxonomy" id="1347389"/>
    <lineage>
        <taxon>Eukaryota</taxon>
        <taxon>Fungi</taxon>
        <taxon>Dikarya</taxon>
        <taxon>Ascomycota</taxon>
        <taxon>Pezizomycotina</taxon>
        <taxon>Sordariomycetes</taxon>
        <taxon>Hypocreomycetidae</taxon>
        <taxon>Glomerellales</taxon>
        <taxon>Glomerellaceae</taxon>
        <taxon>Colletotrichum</taxon>
        <taxon>Colletotrichum orbiculare species complex</taxon>
    </lineage>
</organism>
<dbReference type="GO" id="GO:0008270">
    <property type="term" value="F:zinc ion binding"/>
    <property type="evidence" value="ECO:0007669"/>
    <property type="project" value="InterPro"/>
</dbReference>
<evidence type="ECO:0000256" key="1">
    <source>
        <dbReference type="ARBA" id="ARBA00023242"/>
    </source>
</evidence>
<feature type="compositionally biased region" description="Acidic residues" evidence="2">
    <location>
        <begin position="349"/>
        <end position="359"/>
    </location>
</feature>
<comment type="caution">
    <text evidence="4">The sequence shown here is derived from an EMBL/GenBank/DDBJ whole genome shotgun (WGS) entry which is preliminary data.</text>
</comment>
<feature type="region of interest" description="Disordered" evidence="2">
    <location>
        <begin position="37"/>
        <end position="57"/>
    </location>
</feature>
<dbReference type="PANTHER" id="PTHR46910">
    <property type="entry name" value="TRANSCRIPTION FACTOR PDR1"/>
    <property type="match status" value="1"/>
</dbReference>